<reference evidence="2" key="1">
    <citation type="submission" date="2016-04" db="EMBL/GenBank/DDBJ databases">
        <authorList>
            <person name="Nguyen H.D."/>
            <person name="Kesanakurti P."/>
            <person name="Cullis J."/>
            <person name="Levesque C.A."/>
            <person name="Hambleton S."/>
        </authorList>
    </citation>
    <scope>NUCLEOTIDE SEQUENCE</scope>
    <source>
        <strain evidence="2">DAOMC 238032</strain>
    </source>
</reference>
<gene>
    <name evidence="2" type="ORF">A4X03_0g3142</name>
</gene>
<feature type="compositionally biased region" description="Pro residues" evidence="1">
    <location>
        <begin position="10"/>
        <end position="22"/>
    </location>
</feature>
<sequence>ITAKGGPVQDPTPAPAPAPATIPKPSSQIANRLGGGSGGTNAPSALRQAVDQQAGITPEVRARIEREKRARAAEARMKALQGGKE</sequence>
<feature type="region of interest" description="Disordered" evidence="1">
    <location>
        <begin position="1"/>
        <end position="62"/>
    </location>
</feature>
<dbReference type="AlphaFoldDB" id="A0A8T8TL63"/>
<dbReference type="EMBL" id="LWDD02000348">
    <property type="protein sequence ID" value="KAE8261561.1"/>
    <property type="molecule type" value="Genomic_DNA"/>
</dbReference>
<name>A0A8T8TL63_9BASI</name>
<feature type="non-terminal residue" evidence="2">
    <location>
        <position position="1"/>
    </location>
</feature>
<evidence type="ECO:0000313" key="3">
    <source>
        <dbReference type="Proteomes" id="UP000077671"/>
    </source>
</evidence>
<comment type="caution">
    <text evidence="2">The sequence shown here is derived from an EMBL/GenBank/DDBJ whole genome shotgun (WGS) entry which is preliminary data.</text>
</comment>
<evidence type="ECO:0000313" key="2">
    <source>
        <dbReference type="EMBL" id="KAE8261561.1"/>
    </source>
</evidence>
<accession>A0A8T8TL63</accession>
<organism evidence="2 3">
    <name type="scientific">Tilletia caries</name>
    <name type="common">wheat bunt fungus</name>
    <dbReference type="NCBI Taxonomy" id="13290"/>
    <lineage>
        <taxon>Eukaryota</taxon>
        <taxon>Fungi</taxon>
        <taxon>Dikarya</taxon>
        <taxon>Basidiomycota</taxon>
        <taxon>Ustilaginomycotina</taxon>
        <taxon>Exobasidiomycetes</taxon>
        <taxon>Tilletiales</taxon>
        <taxon>Tilletiaceae</taxon>
        <taxon>Tilletia</taxon>
    </lineage>
</organism>
<protein>
    <submittedName>
        <fullName evidence="2">Uncharacterized protein</fullName>
    </submittedName>
</protein>
<evidence type="ECO:0000256" key="1">
    <source>
        <dbReference type="SAM" id="MobiDB-lite"/>
    </source>
</evidence>
<reference evidence="2" key="2">
    <citation type="journal article" date="2019" name="IMA Fungus">
        <title>Genome sequencing and comparison of five Tilletia species to identify candidate genes for the detection of regulated species infecting wheat.</title>
        <authorList>
            <person name="Nguyen H.D.T."/>
            <person name="Sultana T."/>
            <person name="Kesanakurti P."/>
            <person name="Hambleton S."/>
        </authorList>
    </citation>
    <scope>NUCLEOTIDE SEQUENCE</scope>
    <source>
        <strain evidence="2">DAOMC 238032</strain>
    </source>
</reference>
<proteinExistence type="predicted"/>
<dbReference type="Proteomes" id="UP000077671">
    <property type="component" value="Unassembled WGS sequence"/>
</dbReference>